<accession>E1IED2</accession>
<keyword evidence="2" id="KW-0479">Metal-binding</keyword>
<dbReference type="InterPro" id="IPR013785">
    <property type="entry name" value="Aldolase_TIM"/>
</dbReference>
<evidence type="ECO:0000256" key="3">
    <source>
        <dbReference type="ARBA" id="ARBA00023004"/>
    </source>
</evidence>
<dbReference type="InterPro" id="IPR007197">
    <property type="entry name" value="rSAM"/>
</dbReference>
<dbReference type="eggNOG" id="COG0535">
    <property type="taxonomic scope" value="Bacteria"/>
</dbReference>
<dbReference type="EMBL" id="ADVR01000052">
    <property type="protein sequence ID" value="EFO80458.1"/>
    <property type="molecule type" value="Genomic_DNA"/>
</dbReference>
<dbReference type="SUPFAM" id="SSF102114">
    <property type="entry name" value="Radical SAM enzymes"/>
    <property type="match status" value="1"/>
</dbReference>
<organism evidence="6 7">
    <name type="scientific">Oscillochloris trichoides DG-6</name>
    <dbReference type="NCBI Taxonomy" id="765420"/>
    <lineage>
        <taxon>Bacteria</taxon>
        <taxon>Bacillati</taxon>
        <taxon>Chloroflexota</taxon>
        <taxon>Chloroflexia</taxon>
        <taxon>Chloroflexales</taxon>
        <taxon>Chloroflexineae</taxon>
        <taxon>Oscillochloridaceae</taxon>
        <taxon>Oscillochloris</taxon>
    </lineage>
</organism>
<feature type="domain" description="Radical SAM core" evidence="5">
    <location>
        <begin position="5"/>
        <end position="202"/>
    </location>
</feature>
<reference evidence="6 7" key="1">
    <citation type="journal article" date="2011" name="J. Bacteriol.">
        <title>Draft genome sequence of the anoxygenic filamentous phototrophic bacterium Oscillochloris trichoides subsp. DG-6.</title>
        <authorList>
            <person name="Kuznetsov B.B."/>
            <person name="Ivanovsky R.N."/>
            <person name="Keppen O.I."/>
            <person name="Sukhacheva M.V."/>
            <person name="Bumazhkin B.K."/>
            <person name="Patutina E.O."/>
            <person name="Beletsky A.V."/>
            <person name="Mardanov A.V."/>
            <person name="Baslerov R.V."/>
            <person name="Panteleeva A.N."/>
            <person name="Kolganova T.V."/>
            <person name="Ravin N.V."/>
            <person name="Skryabin K.G."/>
        </authorList>
    </citation>
    <scope>NUCLEOTIDE SEQUENCE [LARGE SCALE GENOMIC DNA]</scope>
    <source>
        <strain evidence="6 7">DG-6</strain>
    </source>
</reference>
<dbReference type="CDD" id="cd01335">
    <property type="entry name" value="Radical_SAM"/>
    <property type="match status" value="1"/>
</dbReference>
<keyword evidence="1" id="KW-0949">S-adenosyl-L-methionine</keyword>
<dbReference type="InterPro" id="IPR050377">
    <property type="entry name" value="Radical_SAM_PqqE_MftC-like"/>
</dbReference>
<dbReference type="GO" id="GO:0003824">
    <property type="term" value="F:catalytic activity"/>
    <property type="evidence" value="ECO:0007669"/>
    <property type="project" value="InterPro"/>
</dbReference>
<evidence type="ECO:0000313" key="6">
    <source>
        <dbReference type="EMBL" id="EFO80458.1"/>
    </source>
</evidence>
<evidence type="ECO:0000259" key="5">
    <source>
        <dbReference type="PROSITE" id="PS51918"/>
    </source>
</evidence>
<protein>
    <submittedName>
        <fullName evidence="6">MoaA-related protein</fullName>
    </submittedName>
</protein>
<evidence type="ECO:0000256" key="2">
    <source>
        <dbReference type="ARBA" id="ARBA00022723"/>
    </source>
</evidence>
<dbReference type="SFLD" id="SFLDS00029">
    <property type="entry name" value="Radical_SAM"/>
    <property type="match status" value="1"/>
</dbReference>
<dbReference type="Gene3D" id="3.20.20.70">
    <property type="entry name" value="Aldolase class I"/>
    <property type="match status" value="1"/>
</dbReference>
<dbReference type="HOGENOM" id="CLU_1064924_0_0_0"/>
<keyword evidence="7" id="KW-1185">Reference proteome</keyword>
<dbReference type="OrthoDB" id="9808591at2"/>
<dbReference type="InterPro" id="IPR058240">
    <property type="entry name" value="rSAM_sf"/>
</dbReference>
<dbReference type="Pfam" id="PF04055">
    <property type="entry name" value="Radical_SAM"/>
    <property type="match status" value="1"/>
</dbReference>
<name>E1IED2_9CHLR</name>
<evidence type="ECO:0000256" key="4">
    <source>
        <dbReference type="ARBA" id="ARBA00023014"/>
    </source>
</evidence>
<dbReference type="PANTHER" id="PTHR11228">
    <property type="entry name" value="RADICAL SAM DOMAIN PROTEIN"/>
    <property type="match status" value="1"/>
</dbReference>
<proteinExistence type="predicted"/>
<comment type="caution">
    <text evidence="6">The sequence shown here is derived from an EMBL/GenBank/DDBJ whole genome shotgun (WGS) entry which is preliminary data.</text>
</comment>
<dbReference type="GO" id="GO:0051536">
    <property type="term" value="F:iron-sulfur cluster binding"/>
    <property type="evidence" value="ECO:0007669"/>
    <property type="project" value="UniProtKB-KW"/>
</dbReference>
<evidence type="ECO:0000256" key="1">
    <source>
        <dbReference type="ARBA" id="ARBA00022691"/>
    </source>
</evidence>
<dbReference type="PANTHER" id="PTHR11228:SF22">
    <property type="entry name" value="PEPTIDE BIOSYNTHESIS PROTEIN YYDG-RELATED"/>
    <property type="match status" value="1"/>
</dbReference>
<dbReference type="PROSITE" id="PS51918">
    <property type="entry name" value="RADICAL_SAM"/>
    <property type="match status" value="1"/>
</dbReference>
<dbReference type="STRING" id="765420.OSCT_1683"/>
<sequence length="261" mass="28895">MNTSSPAQDWKLWIYTNYDCNLRCSYCLARSSPEVPRRAIGLENVQRLVDEAVALGFSDLFLTGGEPTILDEIYAMIAYATPRIRTTLLTNAMLLRGRRMERLVECASPNLTVQVSLDGACAADHDAYRGVGTWAKTVAGIEALLERGFHVRLSTTETPANTARLAEICTFHEQLGIPESDHFVRPMARRGFAETGVEVNMLNLAPELTVDVDGIFWHPLSTDKDMLVSKSIFPLACAVEQVKQNLDTIARTGKAPLMTFT</sequence>
<dbReference type="Proteomes" id="UP000054010">
    <property type="component" value="Unassembled WGS sequence"/>
</dbReference>
<evidence type="ECO:0000313" key="7">
    <source>
        <dbReference type="Proteomes" id="UP000054010"/>
    </source>
</evidence>
<dbReference type="AlphaFoldDB" id="E1IED2"/>
<dbReference type="GO" id="GO:0046872">
    <property type="term" value="F:metal ion binding"/>
    <property type="evidence" value="ECO:0007669"/>
    <property type="project" value="UniProtKB-KW"/>
</dbReference>
<keyword evidence="3" id="KW-0408">Iron</keyword>
<keyword evidence="4" id="KW-0411">Iron-sulfur</keyword>
<dbReference type="SFLD" id="SFLDG01067">
    <property type="entry name" value="SPASM/twitch_domain_containing"/>
    <property type="match status" value="1"/>
</dbReference>
<gene>
    <name evidence="6" type="ORF">OSCT_1683</name>
</gene>